<dbReference type="AlphaFoldDB" id="G0VD18"/>
<organism evidence="2 3">
    <name type="scientific">Naumovozyma castellii</name>
    <name type="common">Yeast</name>
    <name type="synonym">Saccharomyces castellii</name>
    <dbReference type="NCBI Taxonomy" id="27288"/>
    <lineage>
        <taxon>Eukaryota</taxon>
        <taxon>Fungi</taxon>
        <taxon>Dikarya</taxon>
        <taxon>Ascomycota</taxon>
        <taxon>Saccharomycotina</taxon>
        <taxon>Saccharomycetes</taxon>
        <taxon>Saccharomycetales</taxon>
        <taxon>Saccharomycetaceae</taxon>
        <taxon>Naumovozyma</taxon>
    </lineage>
</organism>
<dbReference type="GO" id="GO:0000722">
    <property type="term" value="P:telomere maintenance via recombination"/>
    <property type="evidence" value="ECO:0007669"/>
    <property type="project" value="EnsemblFungi"/>
</dbReference>
<dbReference type="OMA" id="KINYEMV"/>
<dbReference type="OrthoDB" id="4063618at2759"/>
<dbReference type="Proteomes" id="UP000001640">
    <property type="component" value="Chromosome 3"/>
</dbReference>
<evidence type="ECO:0000256" key="1">
    <source>
        <dbReference type="SAM" id="MobiDB-lite"/>
    </source>
</evidence>
<feature type="compositionally biased region" description="Basic and acidic residues" evidence="1">
    <location>
        <begin position="113"/>
        <end position="132"/>
    </location>
</feature>
<dbReference type="GO" id="GO:0000781">
    <property type="term" value="C:chromosome, telomeric region"/>
    <property type="evidence" value="ECO:0007669"/>
    <property type="project" value="GOC"/>
</dbReference>
<dbReference type="GeneID" id="96902961"/>
<dbReference type="HOGENOM" id="CLU_105947_0_0_1"/>
<accession>G0VD18</accession>
<dbReference type="RefSeq" id="XP_003675744.1">
    <property type="nucleotide sequence ID" value="XM_003675696.1"/>
</dbReference>
<dbReference type="GO" id="GO:0031011">
    <property type="term" value="C:Ino80 complex"/>
    <property type="evidence" value="ECO:0007669"/>
    <property type="project" value="EnsemblFungi"/>
</dbReference>
<sequence>MTDKVFQELLFEDKQLRYALNARNNYKTETTHNVMSSDNGVGTKRHIVSVDDISKINYEMVRNVPGNFIVAKDEMKNSVEGDVNMMKLSVYKDNIFSMNDKFAEDVNDKIVTLDDGRRKEQESETKEGKGEGENEELLQEQVEWLLQIQTNLIKEYKISQQEEKKWFLLKELLLDANIELDLFSAQNNITSTIDLGIREDGTHSPNNILLFNRPKRRKLNQDEPSNII</sequence>
<dbReference type="GO" id="GO:0031509">
    <property type="term" value="P:subtelomeric heterochromatin formation"/>
    <property type="evidence" value="ECO:0007669"/>
    <property type="project" value="EnsemblFungi"/>
</dbReference>
<gene>
    <name evidence="2" type="primary">NCAS0C03900</name>
    <name evidence="2" type="ordered locus">NCAS_0C03900</name>
</gene>
<reference evidence="2 3" key="1">
    <citation type="journal article" date="2011" name="Proc. Natl. Acad. Sci. U.S.A.">
        <title>Evolutionary erosion of yeast sex chromosomes by mating-type switching accidents.</title>
        <authorList>
            <person name="Gordon J.L."/>
            <person name="Armisen D."/>
            <person name="Proux-Wera E."/>
            <person name="Oheigeartaigh S.S."/>
            <person name="Byrne K.P."/>
            <person name="Wolfe K.H."/>
        </authorList>
    </citation>
    <scope>NUCLEOTIDE SEQUENCE [LARGE SCALE GENOMIC DNA]</scope>
    <source>
        <strain evidence="3">ATCC 76901 / BCRC 22586 / CBS 4309 / NBRC 1992 / NRRL Y-12630</strain>
    </source>
</reference>
<protein>
    <submittedName>
        <fullName evidence="2">Uncharacterized protein</fullName>
    </submittedName>
</protein>
<dbReference type="KEGG" id="ncs:NCAS_0C03900"/>
<name>G0VD18_NAUCA</name>
<keyword evidence="3" id="KW-1185">Reference proteome</keyword>
<dbReference type="FunCoup" id="G0VD18">
    <property type="interactions" value="194"/>
</dbReference>
<feature type="region of interest" description="Disordered" evidence="1">
    <location>
        <begin position="113"/>
        <end position="134"/>
    </location>
</feature>
<dbReference type="STRING" id="1064592.G0VD18"/>
<dbReference type="EMBL" id="HE576754">
    <property type="protein sequence ID" value="CCC69380.1"/>
    <property type="molecule type" value="Genomic_DNA"/>
</dbReference>
<evidence type="ECO:0000313" key="2">
    <source>
        <dbReference type="EMBL" id="CCC69380.1"/>
    </source>
</evidence>
<dbReference type="eggNOG" id="ENOG502S125">
    <property type="taxonomic scope" value="Eukaryota"/>
</dbReference>
<reference key="2">
    <citation type="submission" date="2011-08" db="EMBL/GenBank/DDBJ databases">
        <title>Genome sequence of Naumovozyma castellii.</title>
        <authorList>
            <person name="Gordon J.L."/>
            <person name="Armisen D."/>
            <person name="Proux-Wera E."/>
            <person name="OhEigeartaigh S.S."/>
            <person name="Byrne K.P."/>
            <person name="Wolfe K.H."/>
        </authorList>
    </citation>
    <scope>NUCLEOTIDE SEQUENCE</scope>
    <source>
        <strain>Type strain:CBS 4309</strain>
    </source>
</reference>
<evidence type="ECO:0000313" key="3">
    <source>
        <dbReference type="Proteomes" id="UP000001640"/>
    </source>
</evidence>
<dbReference type="InParanoid" id="G0VD18"/>
<proteinExistence type="predicted"/>